<reference evidence="3 4" key="1">
    <citation type="submission" date="2019-11" db="EMBL/GenBank/DDBJ databases">
        <title>Novel species isolated from a subtropical stream in China.</title>
        <authorList>
            <person name="Lu H."/>
        </authorList>
    </citation>
    <scope>NUCLEOTIDE SEQUENCE [LARGE SCALE GENOMIC DNA]</scope>
    <source>
        <strain evidence="3 4">FT92W</strain>
    </source>
</reference>
<dbReference type="Pfam" id="PF13464">
    <property type="entry name" value="RodZ_C"/>
    <property type="match status" value="1"/>
</dbReference>
<proteinExistence type="predicted"/>
<gene>
    <name evidence="3" type="ORF">GJ700_30865</name>
</gene>
<feature type="non-terminal residue" evidence="3">
    <location>
        <position position="1"/>
    </location>
</feature>
<dbReference type="RefSeq" id="WP_154381322.1">
    <property type="nucleotide sequence ID" value="NZ_WKJJ01000027.1"/>
</dbReference>
<dbReference type="Proteomes" id="UP000446768">
    <property type="component" value="Unassembled WGS sequence"/>
</dbReference>
<accession>A0A7X2IU23</accession>
<dbReference type="PANTHER" id="PTHR34475">
    <property type="match status" value="1"/>
</dbReference>
<dbReference type="InterPro" id="IPR025194">
    <property type="entry name" value="RodZ-like_C"/>
</dbReference>
<dbReference type="EMBL" id="WKJJ01000027">
    <property type="protein sequence ID" value="MRV76122.1"/>
    <property type="molecule type" value="Genomic_DNA"/>
</dbReference>
<evidence type="ECO:0000313" key="3">
    <source>
        <dbReference type="EMBL" id="MRV76122.1"/>
    </source>
</evidence>
<comment type="caution">
    <text evidence="3">The sequence shown here is derived from an EMBL/GenBank/DDBJ whole genome shotgun (WGS) entry which is preliminary data.</text>
</comment>
<feature type="region of interest" description="Disordered" evidence="1">
    <location>
        <begin position="1"/>
        <end position="34"/>
    </location>
</feature>
<dbReference type="InterPro" id="IPR050400">
    <property type="entry name" value="Bact_Cytoskel_RodZ"/>
</dbReference>
<protein>
    <submittedName>
        <fullName evidence="3">DUF4115 domain-containing protein</fullName>
    </submittedName>
</protein>
<organism evidence="3 4">
    <name type="scientific">Pseudoduganella rivuli</name>
    <dbReference type="NCBI Taxonomy" id="2666085"/>
    <lineage>
        <taxon>Bacteria</taxon>
        <taxon>Pseudomonadati</taxon>
        <taxon>Pseudomonadota</taxon>
        <taxon>Betaproteobacteria</taxon>
        <taxon>Burkholderiales</taxon>
        <taxon>Oxalobacteraceae</taxon>
        <taxon>Telluria group</taxon>
        <taxon>Pseudoduganella</taxon>
    </lineage>
</organism>
<feature type="domain" description="Cytoskeleton protein RodZ-like C-terminal" evidence="2">
    <location>
        <begin position="45"/>
        <end position="115"/>
    </location>
</feature>
<sequence>GAAPGATPAGAAKPGAQPAAAAPVAAQPTPAAAAPAAPAAGGALVLTATEDSWITIQPPGKKALVSRMLKAGSTETFEITEPALLIVGKPTHVKATLRGAALDLPAVQGGTISRVNVK</sequence>
<keyword evidence="4" id="KW-1185">Reference proteome</keyword>
<evidence type="ECO:0000256" key="1">
    <source>
        <dbReference type="SAM" id="MobiDB-lite"/>
    </source>
</evidence>
<dbReference type="PANTHER" id="PTHR34475:SF1">
    <property type="entry name" value="CYTOSKELETON PROTEIN RODZ"/>
    <property type="match status" value="1"/>
</dbReference>
<dbReference type="AlphaFoldDB" id="A0A7X2IU23"/>
<evidence type="ECO:0000313" key="4">
    <source>
        <dbReference type="Proteomes" id="UP000446768"/>
    </source>
</evidence>
<name>A0A7X2IU23_9BURK</name>
<evidence type="ECO:0000259" key="2">
    <source>
        <dbReference type="Pfam" id="PF13464"/>
    </source>
</evidence>